<keyword evidence="3" id="KW-1003">Cell membrane</keyword>
<dbReference type="InterPro" id="IPR003593">
    <property type="entry name" value="AAA+_ATPase"/>
</dbReference>
<reference evidence="11" key="1">
    <citation type="submission" date="2010-03" db="EMBL/GenBank/DDBJ databases">
        <title>The complete plasmid of Tsukamurella paurometabola DSM 20162.</title>
        <authorList>
            <consortium name="US DOE Joint Genome Institute (JGI-PGF)"/>
            <person name="Lucas S."/>
            <person name="Copeland A."/>
            <person name="Lapidus A."/>
            <person name="Glavina del Rio T."/>
            <person name="Dalin E."/>
            <person name="Tice H."/>
            <person name="Bruce D."/>
            <person name="Goodwin L."/>
            <person name="Pitluck S."/>
            <person name="Kyrpides N."/>
            <person name="Mavromatis K."/>
            <person name="Ivanova N."/>
            <person name="Mikhailova N."/>
            <person name="Munk A.C."/>
            <person name="Brettin T."/>
            <person name="Detter J.C."/>
            <person name="Tapia R."/>
            <person name="Han C."/>
            <person name="Larimer F."/>
            <person name="Land M."/>
            <person name="Hauser L."/>
            <person name="Markowitz V."/>
            <person name="Cheng J.-F."/>
            <person name="Hugenholtz P."/>
            <person name="Woyke T."/>
            <person name="Wu D."/>
            <person name="Jando M."/>
            <person name="Brambilla E."/>
            <person name="Klenk H.-P."/>
            <person name="Eisen J.A."/>
        </authorList>
    </citation>
    <scope>NUCLEOTIDE SEQUENCE [LARGE SCALE GENOMIC DNA]</scope>
    <source>
        <strain evidence="11">ATCC 8368 / DSM 20162 / CCUG 35730 / CIP 100753 / JCM 10117 / KCTC 9821 / NBRC 16120 / NCIMB 702349 / NCTC 13040</strain>
        <plasmid evidence="11">pTpau01</plasmid>
    </source>
</reference>
<dbReference type="RefSeq" id="WP_013128870.1">
    <property type="nucleotide sequence ID" value="NC_014159.1"/>
</dbReference>
<evidence type="ECO:0000256" key="3">
    <source>
        <dbReference type="ARBA" id="ARBA00022475"/>
    </source>
</evidence>
<dbReference type="EMBL" id="CP001967">
    <property type="protein sequence ID" value="ADG80890.1"/>
    <property type="molecule type" value="Genomic_DNA"/>
</dbReference>
<evidence type="ECO:0000259" key="9">
    <source>
        <dbReference type="PROSITE" id="PS50893"/>
    </source>
</evidence>
<keyword evidence="5" id="KW-0067">ATP-binding</keyword>
<dbReference type="InterPro" id="IPR050763">
    <property type="entry name" value="ABC_transporter_ATP-binding"/>
</dbReference>
<dbReference type="KEGG" id="tpr:Tpau_4329"/>
<evidence type="ECO:0000313" key="10">
    <source>
        <dbReference type="EMBL" id="ADG80890.1"/>
    </source>
</evidence>
<dbReference type="InterPro" id="IPR017871">
    <property type="entry name" value="ABC_transporter-like_CS"/>
</dbReference>
<dbReference type="PROSITE" id="PS50893">
    <property type="entry name" value="ABC_TRANSPORTER_2"/>
    <property type="match status" value="1"/>
</dbReference>
<dbReference type="AlphaFoldDB" id="D5UZ43"/>
<gene>
    <name evidence="10" type="ordered locus">Tpau_4329</name>
</gene>
<keyword evidence="2" id="KW-0813">Transport</keyword>
<organism evidence="10 11">
    <name type="scientific">Tsukamurella paurometabola (strain ATCC 8368 / DSM 20162 / CCUG 35730 / CIP 100753 / JCM 10117 / KCTC 9821 / NBRC 16120 / NCIMB 702349 / NCTC 13040)</name>
    <name type="common">Corynebacterium paurometabolum</name>
    <dbReference type="NCBI Taxonomy" id="521096"/>
    <lineage>
        <taxon>Bacteria</taxon>
        <taxon>Bacillati</taxon>
        <taxon>Actinomycetota</taxon>
        <taxon>Actinomycetes</taxon>
        <taxon>Mycobacteriales</taxon>
        <taxon>Tsukamurellaceae</taxon>
        <taxon>Tsukamurella</taxon>
    </lineage>
</organism>
<dbReference type="PANTHER" id="PTHR42711:SF19">
    <property type="entry name" value="DOXORUBICIN RESISTANCE ATP-BINDING PROTEIN DRRA"/>
    <property type="match status" value="1"/>
</dbReference>
<dbReference type="Pfam" id="PF00005">
    <property type="entry name" value="ABC_tran"/>
    <property type="match status" value="1"/>
</dbReference>
<dbReference type="SMART" id="SM00382">
    <property type="entry name" value="AAA"/>
    <property type="match status" value="1"/>
</dbReference>
<evidence type="ECO:0000256" key="6">
    <source>
        <dbReference type="ARBA" id="ARBA00022967"/>
    </source>
</evidence>
<keyword evidence="6" id="KW-1278">Translocase</keyword>
<dbReference type="GO" id="GO:0005886">
    <property type="term" value="C:plasma membrane"/>
    <property type="evidence" value="ECO:0007669"/>
    <property type="project" value="UniProtKB-SubCell"/>
</dbReference>
<evidence type="ECO:0000256" key="4">
    <source>
        <dbReference type="ARBA" id="ARBA00022741"/>
    </source>
</evidence>
<proteinExistence type="predicted"/>
<dbReference type="InterPro" id="IPR003439">
    <property type="entry name" value="ABC_transporter-like_ATP-bd"/>
</dbReference>
<dbReference type="GO" id="GO:0046677">
    <property type="term" value="P:response to antibiotic"/>
    <property type="evidence" value="ECO:0007669"/>
    <property type="project" value="UniProtKB-KW"/>
</dbReference>
<dbReference type="PROSITE" id="PS00211">
    <property type="entry name" value="ABC_TRANSPORTER_1"/>
    <property type="match status" value="1"/>
</dbReference>
<keyword evidence="8" id="KW-0046">Antibiotic resistance</keyword>
<evidence type="ECO:0000256" key="8">
    <source>
        <dbReference type="ARBA" id="ARBA00023251"/>
    </source>
</evidence>
<evidence type="ECO:0000256" key="2">
    <source>
        <dbReference type="ARBA" id="ARBA00022448"/>
    </source>
</evidence>
<evidence type="ECO:0000313" key="11">
    <source>
        <dbReference type="Proteomes" id="UP000001213"/>
    </source>
</evidence>
<dbReference type="GO" id="GO:0016887">
    <property type="term" value="F:ATP hydrolysis activity"/>
    <property type="evidence" value="ECO:0007669"/>
    <property type="project" value="InterPro"/>
</dbReference>
<dbReference type="SUPFAM" id="SSF52540">
    <property type="entry name" value="P-loop containing nucleoside triphosphate hydrolases"/>
    <property type="match status" value="1"/>
</dbReference>
<dbReference type="Gene3D" id="3.40.50.300">
    <property type="entry name" value="P-loop containing nucleotide triphosphate hydrolases"/>
    <property type="match status" value="1"/>
</dbReference>
<dbReference type="GO" id="GO:0055085">
    <property type="term" value="P:transmembrane transport"/>
    <property type="evidence" value="ECO:0007669"/>
    <property type="project" value="UniProtKB-ARBA"/>
</dbReference>
<dbReference type="eggNOG" id="COG1131">
    <property type="taxonomic scope" value="Bacteria"/>
</dbReference>
<dbReference type="GO" id="GO:0005524">
    <property type="term" value="F:ATP binding"/>
    <property type="evidence" value="ECO:0007669"/>
    <property type="project" value="UniProtKB-KW"/>
</dbReference>
<keyword evidence="11" id="KW-1185">Reference proteome</keyword>
<name>D5UZ43_TSUPD</name>
<dbReference type="Proteomes" id="UP000001213">
    <property type="component" value="Plasmid pTpau01"/>
</dbReference>
<dbReference type="InterPro" id="IPR027417">
    <property type="entry name" value="P-loop_NTPase"/>
</dbReference>
<sequence>MNEMIRIEGLRRTFGAVTALDSISFSVPEGSVLGLLGPNGSGKTTTVSILSTLLTPDSGRAEVAGFDVVRDAARARESISLTGQFAALDQALTVRENIALFGRLTGLRRGDLAGRTSALAQTYGLGEFLDRRVGALSGGMRRRVDIACALVTRPRVLFLDEPTTGLDPQSRAAVWDAVRALRADGITVLMTTQYLAEADELADDVVVLGAGRVLAQGSPAELKHRAGASRCEIVLVEPGRVDGVVARLSARGHDAHRAADGVVVVAAPDGQATLLAVLGLLTDVPLVSAGLRPPSLDEVFLQLIDDDPEQVTA</sequence>
<dbReference type="HOGENOM" id="CLU_000604_1_2_11"/>
<comment type="subcellular location">
    <subcellularLocation>
        <location evidence="1">Cell membrane</location>
        <topology evidence="1">Peripheral membrane protein</topology>
    </subcellularLocation>
</comment>
<dbReference type="FunFam" id="3.40.50.300:FF:000589">
    <property type="entry name" value="ABC transporter, ATP-binding subunit"/>
    <property type="match status" value="1"/>
</dbReference>
<keyword evidence="10" id="KW-0614">Plasmid</keyword>
<reference evidence="10 11" key="2">
    <citation type="journal article" date="2011" name="Stand. Genomic Sci.">
        <title>Complete genome sequence of Tsukamurella paurometabola type strain (no. 33).</title>
        <authorList>
            <person name="Munk A.C."/>
            <person name="Lapidus A."/>
            <person name="Lucas S."/>
            <person name="Nolan M."/>
            <person name="Tice H."/>
            <person name="Cheng J.F."/>
            <person name="Del Rio T.G."/>
            <person name="Goodwin L."/>
            <person name="Pitluck S."/>
            <person name="Liolios K."/>
            <person name="Huntemann M."/>
            <person name="Ivanova N."/>
            <person name="Mavromatis K."/>
            <person name="Mikhailova N."/>
            <person name="Pati A."/>
            <person name="Chen A."/>
            <person name="Palaniappan K."/>
            <person name="Tapia R."/>
            <person name="Han C."/>
            <person name="Land M."/>
            <person name="Hauser L."/>
            <person name="Chang Y.J."/>
            <person name="Jeffries C.D."/>
            <person name="Brettin T."/>
            <person name="Yasawong M."/>
            <person name="Brambilla E.M."/>
            <person name="Rohde M."/>
            <person name="Sikorski J."/>
            <person name="Goker M."/>
            <person name="Detter J.C."/>
            <person name="Woyke T."/>
            <person name="Bristow J."/>
            <person name="Eisen J.A."/>
            <person name="Markowitz V."/>
            <person name="Hugenholtz P."/>
            <person name="Kyrpides N.C."/>
            <person name="Klenk H.P."/>
        </authorList>
    </citation>
    <scope>NUCLEOTIDE SEQUENCE [LARGE SCALE GENOMIC DNA]</scope>
    <source>
        <strain evidence="11">ATCC 8368 / DSM 20162 / CCUG 35730 / CIP 100753 / JCM 10117 / KCTC 9821 / NBRC 16120 / NCIMB 702349 / NCTC 13040</strain>
        <plasmid evidence="10">pTpau01</plasmid>
    </source>
</reference>
<feature type="domain" description="ABC transporter" evidence="9">
    <location>
        <begin position="5"/>
        <end position="235"/>
    </location>
</feature>
<evidence type="ECO:0000256" key="5">
    <source>
        <dbReference type="ARBA" id="ARBA00022840"/>
    </source>
</evidence>
<keyword evidence="4" id="KW-0547">Nucleotide-binding</keyword>
<geneLocation type="plasmid" evidence="10 11">
    <name>pTpau01</name>
</geneLocation>
<protein>
    <submittedName>
        <fullName evidence="10">Daunorubicin resistance ABC transporter ATPase subunit</fullName>
    </submittedName>
</protein>
<evidence type="ECO:0000256" key="7">
    <source>
        <dbReference type="ARBA" id="ARBA00023136"/>
    </source>
</evidence>
<dbReference type="PANTHER" id="PTHR42711">
    <property type="entry name" value="ABC TRANSPORTER ATP-BINDING PROTEIN"/>
    <property type="match status" value="1"/>
</dbReference>
<keyword evidence="7" id="KW-0472">Membrane</keyword>
<accession>D5UZ43</accession>
<evidence type="ECO:0000256" key="1">
    <source>
        <dbReference type="ARBA" id="ARBA00004202"/>
    </source>
</evidence>